<accession>A0A392UQ05</accession>
<keyword evidence="1" id="KW-0472">Membrane</keyword>
<keyword evidence="1" id="KW-1133">Transmembrane helix</keyword>
<feature type="transmembrane region" description="Helical" evidence="1">
    <location>
        <begin position="32"/>
        <end position="51"/>
    </location>
</feature>
<name>A0A392UQ05_9FABA</name>
<keyword evidence="1" id="KW-0812">Transmembrane</keyword>
<reference evidence="2 3" key="1">
    <citation type="journal article" date="2018" name="Front. Plant Sci.">
        <title>Red Clover (Trifolium pratense) and Zigzag Clover (T. medium) - A Picture of Genomic Similarities and Differences.</title>
        <authorList>
            <person name="Dluhosova J."/>
            <person name="Istvanek J."/>
            <person name="Nedelnik J."/>
            <person name="Repkova J."/>
        </authorList>
    </citation>
    <scope>NUCLEOTIDE SEQUENCE [LARGE SCALE GENOMIC DNA]</scope>
    <source>
        <strain evidence="3">cv. 10/8</strain>
        <tissue evidence="2">Leaf</tissue>
    </source>
</reference>
<evidence type="ECO:0000256" key="1">
    <source>
        <dbReference type="SAM" id="Phobius"/>
    </source>
</evidence>
<comment type="caution">
    <text evidence="2">The sequence shown here is derived from an EMBL/GenBank/DDBJ whole genome shotgun (WGS) entry which is preliminary data.</text>
</comment>
<proteinExistence type="predicted"/>
<evidence type="ECO:0000313" key="2">
    <source>
        <dbReference type="EMBL" id="MCI74546.1"/>
    </source>
</evidence>
<protein>
    <submittedName>
        <fullName evidence="2">Uncharacterized protein</fullName>
    </submittedName>
</protein>
<sequence length="57" mass="6185">MASSSRCGGSGPLFLLSLHMCSILFIKHRLIAVHNGFILDLVCSAILGPCLRRWESG</sequence>
<keyword evidence="3" id="KW-1185">Reference proteome</keyword>
<feature type="transmembrane region" description="Helical" evidence="1">
    <location>
        <begin position="7"/>
        <end position="26"/>
    </location>
</feature>
<dbReference type="AlphaFoldDB" id="A0A392UQ05"/>
<dbReference type="Proteomes" id="UP000265520">
    <property type="component" value="Unassembled WGS sequence"/>
</dbReference>
<organism evidence="2 3">
    <name type="scientific">Trifolium medium</name>
    <dbReference type="NCBI Taxonomy" id="97028"/>
    <lineage>
        <taxon>Eukaryota</taxon>
        <taxon>Viridiplantae</taxon>
        <taxon>Streptophyta</taxon>
        <taxon>Embryophyta</taxon>
        <taxon>Tracheophyta</taxon>
        <taxon>Spermatophyta</taxon>
        <taxon>Magnoliopsida</taxon>
        <taxon>eudicotyledons</taxon>
        <taxon>Gunneridae</taxon>
        <taxon>Pentapetalae</taxon>
        <taxon>rosids</taxon>
        <taxon>fabids</taxon>
        <taxon>Fabales</taxon>
        <taxon>Fabaceae</taxon>
        <taxon>Papilionoideae</taxon>
        <taxon>50 kb inversion clade</taxon>
        <taxon>NPAAA clade</taxon>
        <taxon>Hologalegina</taxon>
        <taxon>IRL clade</taxon>
        <taxon>Trifolieae</taxon>
        <taxon>Trifolium</taxon>
    </lineage>
</organism>
<dbReference type="EMBL" id="LXQA010863096">
    <property type="protein sequence ID" value="MCI74546.1"/>
    <property type="molecule type" value="Genomic_DNA"/>
</dbReference>
<feature type="non-terminal residue" evidence="2">
    <location>
        <position position="57"/>
    </location>
</feature>
<evidence type="ECO:0000313" key="3">
    <source>
        <dbReference type="Proteomes" id="UP000265520"/>
    </source>
</evidence>